<feature type="compositionally biased region" description="Polar residues" evidence="2">
    <location>
        <begin position="376"/>
        <end position="389"/>
    </location>
</feature>
<dbReference type="CDD" id="cd16473">
    <property type="entry name" value="RING-H2_RNF103"/>
    <property type="match status" value="1"/>
</dbReference>
<dbReference type="InterPro" id="IPR001841">
    <property type="entry name" value="Znf_RING"/>
</dbReference>
<dbReference type="SMART" id="SM00184">
    <property type="entry name" value="RING"/>
    <property type="match status" value="1"/>
</dbReference>
<dbReference type="GO" id="GO:0006511">
    <property type="term" value="P:ubiquitin-dependent protein catabolic process"/>
    <property type="evidence" value="ECO:0007669"/>
    <property type="project" value="TreeGrafter"/>
</dbReference>
<dbReference type="EMBL" id="ML977500">
    <property type="protein sequence ID" value="KAF2132858.1"/>
    <property type="molecule type" value="Genomic_DNA"/>
</dbReference>
<dbReference type="Proteomes" id="UP000799771">
    <property type="component" value="Unassembled WGS sequence"/>
</dbReference>
<keyword evidence="3" id="KW-0472">Membrane</keyword>
<dbReference type="PANTHER" id="PTHR22765">
    <property type="entry name" value="RING FINGER AND PROTEASE ASSOCIATED DOMAIN-CONTAINING"/>
    <property type="match status" value="1"/>
</dbReference>
<dbReference type="RefSeq" id="XP_033527245.1">
    <property type="nucleotide sequence ID" value="XM_033663308.1"/>
</dbReference>
<proteinExistence type="predicted"/>
<dbReference type="SUPFAM" id="SSF57850">
    <property type="entry name" value="RING/U-box"/>
    <property type="match status" value="1"/>
</dbReference>
<keyword evidence="3" id="KW-1133">Transmembrane helix</keyword>
<sequence length="421" mass="45397">MSSATSILATTASSSAAAVSSTVTSNNNNNNNGPTSSPLLFFVALGFGVVFTNLWIIVGVKYCFRYNRARAARATGDGEPIDMANMPRPHRRRREKKLMSMDDVNERFPLAKYKTWKSSREIRGLPAEGGIATAPQSRAVSMKDVEGVISAKDDGTSSGGPDTALSMAREDLASTPSSPRRIISPRTSVDARRTLGDKELENNSGEKSPTKTETVEADVRERDDESDDDDDPIRTATAPEMLSEPGDTCAICLDTLEDDDDVRGLTCGHAFHASCVDPWLTARRACCPLCKADYYVPKPVTEGENAVHISAGRRSAAGLRSPTSPQAVWTGTRGNPFSRNRVVVIAGPGAQQTQQTDRFGRPVHPSRPARPMTEALRQNAQDGSSNWRSRFQLFGRGNASENSAPAQPTPAQLEAGNRSTV</sequence>
<dbReference type="GO" id="GO:0008270">
    <property type="term" value="F:zinc ion binding"/>
    <property type="evidence" value="ECO:0007669"/>
    <property type="project" value="UniProtKB-KW"/>
</dbReference>
<feature type="compositionally biased region" description="Low complexity" evidence="2">
    <location>
        <begin position="174"/>
        <end position="188"/>
    </location>
</feature>
<dbReference type="Pfam" id="PF13639">
    <property type="entry name" value="zf-RING_2"/>
    <property type="match status" value="1"/>
</dbReference>
<evidence type="ECO:0000256" key="1">
    <source>
        <dbReference type="PROSITE-ProRule" id="PRU00175"/>
    </source>
</evidence>
<name>A0A6A6ANY8_9PLEO</name>
<organism evidence="5 6">
    <name type="scientific">Dothidotthia symphoricarpi CBS 119687</name>
    <dbReference type="NCBI Taxonomy" id="1392245"/>
    <lineage>
        <taxon>Eukaryota</taxon>
        <taxon>Fungi</taxon>
        <taxon>Dikarya</taxon>
        <taxon>Ascomycota</taxon>
        <taxon>Pezizomycotina</taxon>
        <taxon>Dothideomycetes</taxon>
        <taxon>Pleosporomycetidae</taxon>
        <taxon>Pleosporales</taxon>
        <taxon>Dothidotthiaceae</taxon>
        <taxon>Dothidotthia</taxon>
    </lineage>
</organism>
<reference evidence="5" key="1">
    <citation type="journal article" date="2020" name="Stud. Mycol.">
        <title>101 Dothideomycetes genomes: a test case for predicting lifestyles and emergence of pathogens.</title>
        <authorList>
            <person name="Haridas S."/>
            <person name="Albert R."/>
            <person name="Binder M."/>
            <person name="Bloem J."/>
            <person name="Labutti K."/>
            <person name="Salamov A."/>
            <person name="Andreopoulos B."/>
            <person name="Baker S."/>
            <person name="Barry K."/>
            <person name="Bills G."/>
            <person name="Bluhm B."/>
            <person name="Cannon C."/>
            <person name="Castanera R."/>
            <person name="Culley D."/>
            <person name="Daum C."/>
            <person name="Ezra D."/>
            <person name="Gonzalez J."/>
            <person name="Henrissat B."/>
            <person name="Kuo A."/>
            <person name="Liang C."/>
            <person name="Lipzen A."/>
            <person name="Lutzoni F."/>
            <person name="Magnuson J."/>
            <person name="Mondo S."/>
            <person name="Nolan M."/>
            <person name="Ohm R."/>
            <person name="Pangilinan J."/>
            <person name="Park H.-J."/>
            <person name="Ramirez L."/>
            <person name="Alfaro M."/>
            <person name="Sun H."/>
            <person name="Tritt A."/>
            <person name="Yoshinaga Y."/>
            <person name="Zwiers L.-H."/>
            <person name="Turgeon B."/>
            <person name="Goodwin S."/>
            <person name="Spatafora J."/>
            <person name="Crous P."/>
            <person name="Grigoriev I."/>
        </authorList>
    </citation>
    <scope>NUCLEOTIDE SEQUENCE</scope>
    <source>
        <strain evidence="5">CBS 119687</strain>
    </source>
</reference>
<feature type="domain" description="RING-type" evidence="4">
    <location>
        <begin position="249"/>
        <end position="291"/>
    </location>
</feature>
<dbReference type="OrthoDB" id="8062037at2759"/>
<dbReference type="Gene3D" id="3.30.40.10">
    <property type="entry name" value="Zinc/RING finger domain, C3HC4 (zinc finger)"/>
    <property type="match status" value="1"/>
</dbReference>
<keyword evidence="1" id="KW-0862">Zinc</keyword>
<evidence type="ECO:0000313" key="6">
    <source>
        <dbReference type="Proteomes" id="UP000799771"/>
    </source>
</evidence>
<dbReference type="InterPro" id="IPR013083">
    <property type="entry name" value="Znf_RING/FYVE/PHD"/>
</dbReference>
<dbReference type="GeneID" id="54403740"/>
<keyword evidence="1" id="KW-0863">Zinc-finger</keyword>
<evidence type="ECO:0000256" key="2">
    <source>
        <dbReference type="SAM" id="MobiDB-lite"/>
    </source>
</evidence>
<dbReference type="PANTHER" id="PTHR22765:SF434">
    <property type="entry name" value="GB|AAD18119.1-RELATED"/>
    <property type="match status" value="1"/>
</dbReference>
<accession>A0A6A6ANY8</accession>
<evidence type="ECO:0000313" key="5">
    <source>
        <dbReference type="EMBL" id="KAF2132858.1"/>
    </source>
</evidence>
<evidence type="ECO:0000259" key="4">
    <source>
        <dbReference type="PROSITE" id="PS50089"/>
    </source>
</evidence>
<dbReference type="PROSITE" id="PS50089">
    <property type="entry name" value="ZF_RING_2"/>
    <property type="match status" value="1"/>
</dbReference>
<gene>
    <name evidence="5" type="ORF">P153DRAFT_284142</name>
</gene>
<feature type="compositionally biased region" description="Basic and acidic residues" evidence="2">
    <location>
        <begin position="208"/>
        <end position="223"/>
    </location>
</feature>
<keyword evidence="6" id="KW-1185">Reference proteome</keyword>
<feature type="region of interest" description="Disordered" evidence="2">
    <location>
        <begin position="350"/>
        <end position="421"/>
    </location>
</feature>
<feature type="transmembrane region" description="Helical" evidence="3">
    <location>
        <begin position="40"/>
        <end position="64"/>
    </location>
</feature>
<dbReference type="GO" id="GO:0005737">
    <property type="term" value="C:cytoplasm"/>
    <property type="evidence" value="ECO:0007669"/>
    <property type="project" value="TreeGrafter"/>
</dbReference>
<keyword evidence="1" id="KW-0479">Metal-binding</keyword>
<keyword evidence="3" id="KW-0812">Transmembrane</keyword>
<evidence type="ECO:0000256" key="3">
    <source>
        <dbReference type="SAM" id="Phobius"/>
    </source>
</evidence>
<dbReference type="InterPro" id="IPR051826">
    <property type="entry name" value="E3_ubiquitin-ligase_domain"/>
</dbReference>
<protein>
    <recommendedName>
        <fullName evidence="4">RING-type domain-containing protein</fullName>
    </recommendedName>
</protein>
<feature type="compositionally biased region" description="Polar residues" evidence="2">
    <location>
        <begin position="399"/>
        <end position="410"/>
    </location>
</feature>
<feature type="compositionally biased region" description="Basic and acidic residues" evidence="2">
    <location>
        <begin position="189"/>
        <end position="201"/>
    </location>
</feature>
<dbReference type="GO" id="GO:0061630">
    <property type="term" value="F:ubiquitin protein ligase activity"/>
    <property type="evidence" value="ECO:0007669"/>
    <property type="project" value="TreeGrafter"/>
</dbReference>
<dbReference type="FunFam" id="3.30.40.10:FF:000539">
    <property type="entry name" value="Ring finger domain protein"/>
    <property type="match status" value="1"/>
</dbReference>
<feature type="region of interest" description="Disordered" evidence="2">
    <location>
        <begin position="170"/>
        <end position="241"/>
    </location>
</feature>
<dbReference type="AlphaFoldDB" id="A0A6A6ANY8"/>